<keyword evidence="6" id="KW-1185">Reference proteome</keyword>
<evidence type="ECO:0000313" key="3">
    <source>
        <dbReference type="EMBL" id="CEG62124.1"/>
    </source>
</evidence>
<feature type="transmembrane region" description="Helical" evidence="2">
    <location>
        <begin position="545"/>
        <end position="568"/>
    </location>
</feature>
<reference evidence="3" key="1">
    <citation type="submission" date="2014-09" db="EMBL/GenBank/DDBJ databases">
        <authorList>
            <person name="GOMEZ-VALERO Laura"/>
        </authorList>
    </citation>
    <scope>NUCLEOTIDE SEQUENCE</scope>
    <source>
        <strain evidence="3">ATCC33218</strain>
    </source>
</reference>
<dbReference type="Proteomes" id="UP000032414">
    <property type="component" value="Chromosome I"/>
</dbReference>
<dbReference type="EMBL" id="LN614830">
    <property type="protein sequence ID" value="CEG62124.1"/>
    <property type="molecule type" value="Genomic_DNA"/>
</dbReference>
<gene>
    <name evidence="3" type="ORF">LMI_2885</name>
    <name evidence="4" type="ORF">SAMN02982997_02735</name>
</gene>
<reference evidence="5" key="2">
    <citation type="submission" date="2014-09" db="EMBL/GenBank/DDBJ databases">
        <authorList>
            <person name="Gomez-Valero L."/>
        </authorList>
    </citation>
    <scope>NUCLEOTIDE SEQUENCE [LARGE SCALE GENOMIC DNA]</scope>
    <source>
        <strain evidence="5">ATCC33218</strain>
    </source>
</reference>
<keyword evidence="2" id="KW-0472">Membrane</keyword>
<proteinExistence type="predicted"/>
<dbReference type="HOGENOM" id="CLU_426365_0_0_6"/>
<reference evidence="4 6" key="3">
    <citation type="submission" date="2016-10" db="EMBL/GenBank/DDBJ databases">
        <authorList>
            <person name="Varghese N."/>
            <person name="Submissions S."/>
        </authorList>
    </citation>
    <scope>NUCLEOTIDE SEQUENCE [LARGE SCALE GENOMIC DNA]</scope>
    <source>
        <strain evidence="4 6">ATCC 33218</strain>
    </source>
</reference>
<keyword evidence="2" id="KW-0812">Transmembrane</keyword>
<evidence type="ECO:0000256" key="2">
    <source>
        <dbReference type="SAM" id="Phobius"/>
    </source>
</evidence>
<evidence type="ECO:0000313" key="5">
    <source>
        <dbReference type="Proteomes" id="UP000032414"/>
    </source>
</evidence>
<feature type="transmembrane region" description="Helical" evidence="2">
    <location>
        <begin position="335"/>
        <end position="354"/>
    </location>
</feature>
<dbReference type="PATRIC" id="fig|451.8.peg.2476"/>
<evidence type="ECO:0000256" key="1">
    <source>
        <dbReference type="SAM" id="MobiDB-lite"/>
    </source>
</evidence>
<dbReference type="OrthoDB" id="5652027at2"/>
<name>A0A098GI28_LEGMI</name>
<dbReference type="EMBL" id="FMVN01000016">
    <property type="protein sequence ID" value="SCY74092.1"/>
    <property type="molecule type" value="Genomic_DNA"/>
</dbReference>
<dbReference type="AlphaFoldDB" id="A0A098GI28"/>
<organism evidence="3 5">
    <name type="scientific">Legionella micdadei</name>
    <name type="common">Tatlockia micdadei</name>
    <dbReference type="NCBI Taxonomy" id="451"/>
    <lineage>
        <taxon>Bacteria</taxon>
        <taxon>Pseudomonadati</taxon>
        <taxon>Pseudomonadota</taxon>
        <taxon>Gammaproteobacteria</taxon>
        <taxon>Legionellales</taxon>
        <taxon>Legionellaceae</taxon>
        <taxon>Legionella</taxon>
    </lineage>
</organism>
<feature type="region of interest" description="Disordered" evidence="1">
    <location>
        <begin position="619"/>
        <end position="642"/>
    </location>
</feature>
<accession>A0A098GI28</accession>
<dbReference type="RefSeq" id="WP_045100247.1">
    <property type="nucleotide sequence ID" value="NZ_CP020614.1"/>
</dbReference>
<dbReference type="KEGG" id="tmc:LMI_2885"/>
<feature type="transmembrane region" description="Helical" evidence="2">
    <location>
        <begin position="366"/>
        <end position="388"/>
    </location>
</feature>
<evidence type="ECO:0000313" key="4">
    <source>
        <dbReference type="EMBL" id="SCY74092.1"/>
    </source>
</evidence>
<feature type="transmembrane region" description="Helical" evidence="2">
    <location>
        <begin position="574"/>
        <end position="592"/>
    </location>
</feature>
<keyword evidence="2" id="KW-1133">Transmembrane helix</keyword>
<dbReference type="Proteomes" id="UP000182998">
    <property type="component" value="Unassembled WGS sequence"/>
</dbReference>
<evidence type="ECO:0000313" key="6">
    <source>
        <dbReference type="Proteomes" id="UP000182998"/>
    </source>
</evidence>
<sequence>MYKIGEVLALANKFDNSFKNHTIPELPQDLLKQLTSLRELVCQQTHTNGTLLTQVTISLLIRVYLLGIGILDREAHYTNEEKIRIANNIITCANLVGRVLTQSNNEEAFIDLEKMLHAGTFELRAFTSWKHLFLSAIDNVINGVNTGRALIFRSTYSRSRLATREIISETLQEFLFVAKNQFTTRSLLSSLQPTETFSNFYLAENHKAHILHLDKGLSDLYQAFYHYHQQDRERISAAKAMIESLDYFAKQSALAKDNQIINAYAEQAFLASQELVIELLKDSKPSVQRMKRLAACFEQTAHVIANPGKKSEVKKLEKLVEESDYKRFHCDKEKTAYAIIHILVSAALLALAIVEAVVSHGISLAAHLWIIGAEGGSLGVGFGQLYYFSSSEIKTTFFADSMSKLAQVTRSKSKHEDWRDKGDIENRREQLLNTLYQDSLANNFYNKEVKQLLSSLQVLRNNVHQSKQTLIYSQAHAVLQSAEELAIDLVRSKYPSQIRIQKLRECVDAANAVVLQPENVQAINQLVTLVSHGDYEAKKIIKRDIVIASLLALASIALYIVTITGTIFSAGATSGTILSPIMLSAVAAHKFANSIHRERTRFSEEAKALTEFAQTAGKNLTSPSQISECPDETSSFPSYRSF</sequence>
<protein>
    <submittedName>
        <fullName evidence="3">Uncharacterized protein</fullName>
    </submittedName>
</protein>